<dbReference type="SUPFAM" id="SSF48452">
    <property type="entry name" value="TPR-like"/>
    <property type="match status" value="1"/>
</dbReference>
<dbReference type="AlphaFoldDB" id="A0A376AGB1"/>
<keyword evidence="5" id="KW-0808">Transferase</keyword>
<sequence>MTSQQGLPAAVDAYKAGRFEQCLARLSPLIARSGRDSKLILMAAQCHAKLGQLEQAAQYYAQAADLDAENGRMLRLLAARSYRRARRRAPALTLARQAARGGPFDVEAESTYRSLLREQLLLAECEIEDARMLERLTSGDALAFGVDDPHDHIMWCVDEGLNAKVTRMHGGAAFTAQSRLERRSRPHVFGERIRVGYLSNDICDQHATMRLIQGVFLSHDRENFDVTLFCYTDDDVLSADQGLRSQYGTIVSIRELDDAQAADLIRARGIDILVDQKGHTKDARISLVNRGLAPIQVAYLGFPGSGTGIDCDYIIGDRIVTPDSSRPYYHEKFCRLPDSYQANDRLHRVLPPPAMRESLGLPADAFVIASFNAVKKITPRTARLWARTLVAIPRAVLWMMCDDDDARANFIAFMAGLGVAAERIHFARRADYPAHVARLQAADIALDTFPTNGHTTTSDKLWAGLPVLTCKGRNFTSRVSESLLNAIGMPELVADDEDGMVELCIALATDSDRLAEIRARLAENRLVAPLFDTARFTRHLERAYEMMVERERQGLEPDHFDVPALPRPVRSIAVSPT</sequence>
<evidence type="ECO:0000313" key="11">
    <source>
        <dbReference type="Proteomes" id="UP000254764"/>
    </source>
</evidence>
<evidence type="ECO:0000256" key="2">
    <source>
        <dbReference type="ARBA" id="ARBA00005386"/>
    </source>
</evidence>
<comment type="pathway">
    <text evidence="1">Protein modification; protein glycosylation.</text>
</comment>
<evidence type="ECO:0000259" key="9">
    <source>
        <dbReference type="Pfam" id="PF13844"/>
    </source>
</evidence>
<keyword evidence="7 8" id="KW-0802">TPR repeat</keyword>
<feature type="domain" description="O-GlcNAc transferase C-terminal" evidence="9">
    <location>
        <begin position="355"/>
        <end position="539"/>
    </location>
</feature>
<organism evidence="10 11">
    <name type="scientific">Ciceribacter selenitireducens ATCC BAA-1503</name>
    <dbReference type="NCBI Taxonomy" id="1336235"/>
    <lineage>
        <taxon>Bacteria</taxon>
        <taxon>Pseudomonadati</taxon>
        <taxon>Pseudomonadota</taxon>
        <taxon>Alphaproteobacteria</taxon>
        <taxon>Hyphomicrobiales</taxon>
        <taxon>Rhizobiaceae</taxon>
        <taxon>Ciceribacter</taxon>
    </lineage>
</organism>
<dbReference type="PANTHER" id="PTHR44366:SF1">
    <property type="entry name" value="UDP-N-ACETYLGLUCOSAMINE--PEPTIDE N-ACETYLGLUCOSAMINYLTRANSFERASE 110 KDA SUBUNIT"/>
    <property type="match status" value="1"/>
</dbReference>
<evidence type="ECO:0000256" key="1">
    <source>
        <dbReference type="ARBA" id="ARBA00004922"/>
    </source>
</evidence>
<dbReference type="EMBL" id="UEYP01000002">
    <property type="protein sequence ID" value="SSC66720.1"/>
    <property type="molecule type" value="Genomic_DNA"/>
</dbReference>
<gene>
    <name evidence="10" type="ORF">RHIZ70_2428</name>
</gene>
<dbReference type="RefSeq" id="WP_115669469.1">
    <property type="nucleotide sequence ID" value="NZ_UEYP01000002.1"/>
</dbReference>
<evidence type="ECO:0000256" key="5">
    <source>
        <dbReference type="ARBA" id="ARBA00022679"/>
    </source>
</evidence>
<dbReference type="InterPro" id="IPR037919">
    <property type="entry name" value="OGT"/>
</dbReference>
<dbReference type="Gene3D" id="3.40.50.11380">
    <property type="match status" value="1"/>
</dbReference>
<dbReference type="InterPro" id="IPR019734">
    <property type="entry name" value="TPR_rpt"/>
</dbReference>
<feature type="domain" description="O-GlcNAc transferase C-terminal" evidence="9">
    <location>
        <begin position="187"/>
        <end position="345"/>
    </location>
</feature>
<comment type="similarity">
    <text evidence="2">Belongs to the glycosyltransferase 41 family. O-GlcNAc transferase subfamily.</text>
</comment>
<evidence type="ECO:0000256" key="8">
    <source>
        <dbReference type="PROSITE-ProRule" id="PRU00339"/>
    </source>
</evidence>
<dbReference type="GO" id="GO:0006493">
    <property type="term" value="P:protein O-linked glycosylation"/>
    <property type="evidence" value="ECO:0007669"/>
    <property type="project" value="InterPro"/>
</dbReference>
<reference evidence="11" key="1">
    <citation type="submission" date="2018-07" db="EMBL/GenBank/DDBJ databases">
        <authorList>
            <person name="Peiro R."/>
            <person name="Begona"/>
            <person name="Cbmso G."/>
            <person name="Lopez M."/>
            <person name="Gonzalez S."/>
        </authorList>
    </citation>
    <scope>NUCLEOTIDE SEQUENCE [LARGE SCALE GENOMIC DNA]</scope>
</reference>
<dbReference type="OrthoDB" id="146908at2"/>
<feature type="repeat" description="TPR" evidence="8">
    <location>
        <begin position="37"/>
        <end position="70"/>
    </location>
</feature>
<dbReference type="GO" id="GO:0097363">
    <property type="term" value="F:protein O-acetylglucosaminyltransferase activity"/>
    <property type="evidence" value="ECO:0007669"/>
    <property type="project" value="UniProtKB-EC"/>
</dbReference>
<protein>
    <recommendedName>
        <fullName evidence="3">protein O-GlcNAc transferase</fullName>
        <ecNumber evidence="3">2.4.1.255</ecNumber>
    </recommendedName>
</protein>
<dbReference type="Proteomes" id="UP000254764">
    <property type="component" value="Unassembled WGS sequence"/>
</dbReference>
<evidence type="ECO:0000313" key="10">
    <source>
        <dbReference type="EMBL" id="SSC66720.1"/>
    </source>
</evidence>
<dbReference type="EC" id="2.4.1.255" evidence="3"/>
<dbReference type="STRING" id="1336235.GCA_000518785_00239"/>
<dbReference type="Gene3D" id="1.25.40.10">
    <property type="entry name" value="Tetratricopeptide repeat domain"/>
    <property type="match status" value="1"/>
</dbReference>
<evidence type="ECO:0000256" key="3">
    <source>
        <dbReference type="ARBA" id="ARBA00011970"/>
    </source>
</evidence>
<accession>A0A376AGB1</accession>
<dbReference type="Pfam" id="PF13844">
    <property type="entry name" value="Glyco_transf_41"/>
    <property type="match status" value="2"/>
</dbReference>
<proteinExistence type="inferred from homology"/>
<keyword evidence="11" id="KW-1185">Reference proteome</keyword>
<dbReference type="PROSITE" id="PS50005">
    <property type="entry name" value="TPR"/>
    <property type="match status" value="1"/>
</dbReference>
<evidence type="ECO:0000256" key="7">
    <source>
        <dbReference type="ARBA" id="ARBA00022803"/>
    </source>
</evidence>
<evidence type="ECO:0000256" key="4">
    <source>
        <dbReference type="ARBA" id="ARBA00022676"/>
    </source>
</evidence>
<dbReference type="InterPro" id="IPR029489">
    <property type="entry name" value="OGT/SEC/SPY_C"/>
</dbReference>
<evidence type="ECO:0000256" key="6">
    <source>
        <dbReference type="ARBA" id="ARBA00022737"/>
    </source>
</evidence>
<dbReference type="PANTHER" id="PTHR44366">
    <property type="entry name" value="UDP-N-ACETYLGLUCOSAMINE--PEPTIDE N-ACETYLGLUCOSAMINYLTRANSFERASE 110 KDA SUBUNIT"/>
    <property type="match status" value="1"/>
</dbReference>
<keyword evidence="6" id="KW-0677">Repeat</keyword>
<name>A0A376AGB1_9HYPH</name>
<keyword evidence="4" id="KW-0328">Glycosyltransferase</keyword>
<dbReference type="InterPro" id="IPR011990">
    <property type="entry name" value="TPR-like_helical_dom_sf"/>
</dbReference>
<dbReference type="Gene3D" id="3.40.50.2000">
    <property type="entry name" value="Glycogen Phosphorylase B"/>
    <property type="match status" value="1"/>
</dbReference>